<evidence type="ECO:0000313" key="2">
    <source>
        <dbReference type="EMBL" id="RDB63537.1"/>
    </source>
</evidence>
<dbReference type="Proteomes" id="UP000254000">
    <property type="component" value="Unassembled WGS sequence"/>
</dbReference>
<reference evidence="2 3" key="1">
    <citation type="journal article" date="2018" name="Elife">
        <title>Discovery and characterization of a prevalent human gut bacterial enzyme sufficient for the inactivation of a family of plant toxins.</title>
        <authorList>
            <person name="Koppel N."/>
            <person name="Bisanz J.E."/>
            <person name="Pandelia M.E."/>
            <person name="Turnbaugh P.J."/>
            <person name="Balskus E.P."/>
        </authorList>
    </citation>
    <scope>NUCLEOTIDE SEQUENCE [LARGE SCALE GENOMIC DNA]</scope>
    <source>
        <strain evidence="2 3">3C</strain>
    </source>
</reference>
<protein>
    <submittedName>
        <fullName evidence="2">Uncharacterized protein</fullName>
    </submittedName>
</protein>
<name>A0A369LY38_9ACTN</name>
<sequence length="70" mass="7577">MPRPCRTAAPVRAFRPPVPLHPADAPAPPARRIGDRAGSAGERAATVRAHRLDGFIYEAVKTIIPNTLRK</sequence>
<proteinExistence type="predicted"/>
<evidence type="ECO:0000313" key="3">
    <source>
        <dbReference type="Proteomes" id="UP000254000"/>
    </source>
</evidence>
<accession>A0A369LY38</accession>
<evidence type="ECO:0000256" key="1">
    <source>
        <dbReference type="SAM" id="MobiDB-lite"/>
    </source>
</evidence>
<dbReference type="EMBL" id="PPTS01000007">
    <property type="protein sequence ID" value="RDB63537.1"/>
    <property type="molecule type" value="Genomic_DNA"/>
</dbReference>
<dbReference type="AlphaFoldDB" id="A0A369LY38"/>
<keyword evidence="3" id="KW-1185">Reference proteome</keyword>
<feature type="region of interest" description="Disordered" evidence="1">
    <location>
        <begin position="1"/>
        <end position="42"/>
    </location>
</feature>
<organism evidence="2 3">
    <name type="scientific">Gordonibacter pamelaeae</name>
    <dbReference type="NCBI Taxonomy" id="471189"/>
    <lineage>
        <taxon>Bacteria</taxon>
        <taxon>Bacillati</taxon>
        <taxon>Actinomycetota</taxon>
        <taxon>Coriobacteriia</taxon>
        <taxon>Eggerthellales</taxon>
        <taxon>Eggerthellaceae</taxon>
        <taxon>Gordonibacter</taxon>
    </lineage>
</organism>
<feature type="compositionally biased region" description="Pro residues" evidence="1">
    <location>
        <begin position="16"/>
        <end position="29"/>
    </location>
</feature>
<gene>
    <name evidence="2" type="ORF">C1877_11780</name>
</gene>
<comment type="caution">
    <text evidence="2">The sequence shown here is derived from an EMBL/GenBank/DDBJ whole genome shotgun (WGS) entry which is preliminary data.</text>
</comment>